<protein>
    <recommendedName>
        <fullName evidence="2">CAAX prenyl protease 2/Lysostaphin resistance protein A-like domain-containing protein</fullName>
    </recommendedName>
</protein>
<dbReference type="OrthoDB" id="4772204at2"/>
<dbReference type="RefSeq" id="WP_087470601.1">
    <property type="nucleotide sequence ID" value="NZ_CP021383.1"/>
</dbReference>
<evidence type="ECO:0000313" key="4">
    <source>
        <dbReference type="Proteomes" id="UP000196228"/>
    </source>
</evidence>
<reference evidence="3 4" key="1">
    <citation type="submission" date="2017-05" db="EMBL/GenBank/DDBJ databases">
        <authorList>
            <person name="Song R."/>
            <person name="Chenine A.L."/>
            <person name="Ruprecht R.M."/>
        </authorList>
    </citation>
    <scope>NUCLEOTIDE SEQUENCE [LARGE SCALE GENOMIC DNA]</scope>
    <source>
        <strain evidence="3 4">PSBB019</strain>
    </source>
</reference>
<organism evidence="3 4">
    <name type="scientific">Cellulosimicrobium cellulans</name>
    <name type="common">Arthrobacter luteus</name>
    <dbReference type="NCBI Taxonomy" id="1710"/>
    <lineage>
        <taxon>Bacteria</taxon>
        <taxon>Bacillati</taxon>
        <taxon>Actinomycetota</taxon>
        <taxon>Actinomycetes</taxon>
        <taxon>Micrococcales</taxon>
        <taxon>Promicromonosporaceae</taxon>
        <taxon>Cellulosimicrobium</taxon>
    </lineage>
</organism>
<dbReference type="KEGG" id="cceu:CBR64_08825"/>
<feature type="transmembrane region" description="Helical" evidence="1">
    <location>
        <begin position="119"/>
        <end position="139"/>
    </location>
</feature>
<dbReference type="Proteomes" id="UP000196228">
    <property type="component" value="Chromosome"/>
</dbReference>
<keyword evidence="1" id="KW-0812">Transmembrane</keyword>
<evidence type="ECO:0000313" key="3">
    <source>
        <dbReference type="EMBL" id="ARU51567.1"/>
    </source>
</evidence>
<dbReference type="InterPro" id="IPR003675">
    <property type="entry name" value="Rce1/LyrA-like_dom"/>
</dbReference>
<evidence type="ECO:0000259" key="2">
    <source>
        <dbReference type="Pfam" id="PF02517"/>
    </source>
</evidence>
<proteinExistence type="predicted"/>
<evidence type="ECO:0000256" key="1">
    <source>
        <dbReference type="SAM" id="Phobius"/>
    </source>
</evidence>
<dbReference type="AlphaFoldDB" id="A0A1Y0HTT2"/>
<dbReference type="GO" id="GO:0080120">
    <property type="term" value="P:CAAX-box protein maturation"/>
    <property type="evidence" value="ECO:0007669"/>
    <property type="project" value="UniProtKB-ARBA"/>
</dbReference>
<gene>
    <name evidence="3" type="ORF">CBR64_08825</name>
</gene>
<feature type="transmembrane region" description="Helical" evidence="1">
    <location>
        <begin position="182"/>
        <end position="199"/>
    </location>
</feature>
<keyword evidence="1" id="KW-1133">Transmembrane helix</keyword>
<sequence>MNALRNPHATGTGRRLSVLGFVALVVVYLVVLQGLGFLLTRGLDTRYAAPTSIDELWRSMTVPVGLSVVLVVGVVSFLRWWRPVWTDDRPVRSWLIAVPVVMVVSILLVTNYGGLASKGAAFTLLLLLSCLFVGFGEELMFRGLGVTVFRTNGFSEGKVALWVTVIFGVAHASNLITEGVGAFAQVLATIIAGYFFYLIRRRTGGILVPALVHGAWDFSLVSNFVVPGETRLLPTVAILTMIVLTVVVLVGRKKIEPAPATV</sequence>
<dbReference type="Pfam" id="PF02517">
    <property type="entry name" value="Rce1-like"/>
    <property type="match status" value="1"/>
</dbReference>
<feature type="transmembrane region" description="Helical" evidence="1">
    <location>
        <begin position="232"/>
        <end position="251"/>
    </location>
</feature>
<accession>A0A1Y0HTT2</accession>
<dbReference type="GO" id="GO:0004175">
    <property type="term" value="F:endopeptidase activity"/>
    <property type="evidence" value="ECO:0007669"/>
    <property type="project" value="UniProtKB-ARBA"/>
</dbReference>
<name>A0A1Y0HTT2_CELCE</name>
<dbReference type="EMBL" id="CP021383">
    <property type="protein sequence ID" value="ARU51567.1"/>
    <property type="molecule type" value="Genomic_DNA"/>
</dbReference>
<feature type="transmembrane region" description="Helical" evidence="1">
    <location>
        <begin position="60"/>
        <end position="81"/>
    </location>
</feature>
<feature type="transmembrane region" description="Helical" evidence="1">
    <location>
        <begin position="206"/>
        <end position="226"/>
    </location>
</feature>
<feature type="domain" description="CAAX prenyl protease 2/Lysostaphin resistance protein A-like" evidence="2">
    <location>
        <begin position="122"/>
        <end position="218"/>
    </location>
</feature>
<feature type="transmembrane region" description="Helical" evidence="1">
    <location>
        <begin position="16"/>
        <end position="40"/>
    </location>
</feature>
<keyword evidence="1" id="KW-0472">Membrane</keyword>
<feature type="transmembrane region" description="Helical" evidence="1">
    <location>
        <begin position="93"/>
        <end position="113"/>
    </location>
</feature>
<feature type="transmembrane region" description="Helical" evidence="1">
    <location>
        <begin position="159"/>
        <end position="176"/>
    </location>
</feature>